<dbReference type="SUPFAM" id="SSF49785">
    <property type="entry name" value="Galactose-binding domain-like"/>
    <property type="match status" value="1"/>
</dbReference>
<name>A0A3B0VMC4_9ZZZZ</name>
<protein>
    <submittedName>
        <fullName evidence="1">Uncharacterized protein</fullName>
    </submittedName>
</protein>
<accession>A0A3B0VMC4</accession>
<dbReference type="EMBL" id="UOFA01000074">
    <property type="protein sequence ID" value="VAW44091.1"/>
    <property type="molecule type" value="Genomic_DNA"/>
</dbReference>
<organism evidence="1">
    <name type="scientific">hydrothermal vent metagenome</name>
    <dbReference type="NCBI Taxonomy" id="652676"/>
    <lineage>
        <taxon>unclassified sequences</taxon>
        <taxon>metagenomes</taxon>
        <taxon>ecological metagenomes</taxon>
    </lineage>
</organism>
<proteinExistence type="predicted"/>
<gene>
    <name evidence="1" type="ORF">MNBD_GAMMA02-1156</name>
</gene>
<reference evidence="1" key="1">
    <citation type="submission" date="2018-06" db="EMBL/GenBank/DDBJ databases">
        <authorList>
            <person name="Zhirakovskaya E."/>
        </authorList>
    </citation>
    <scope>NUCLEOTIDE SEQUENCE</scope>
</reference>
<dbReference type="Gene3D" id="2.60.120.260">
    <property type="entry name" value="Galactose-binding domain-like"/>
    <property type="match status" value="1"/>
</dbReference>
<dbReference type="AlphaFoldDB" id="A0A3B0VMC4"/>
<evidence type="ECO:0000313" key="1">
    <source>
        <dbReference type="EMBL" id="VAW44091.1"/>
    </source>
</evidence>
<dbReference type="InterPro" id="IPR008979">
    <property type="entry name" value="Galactose-bd-like_sf"/>
</dbReference>
<sequence>MKKLMIIILAWLMAAPTAAQNLIVNGDFNTDTNGWVGVPSTTLTWVNDDGAPTSGNGSMMNINSFNNGSSFPAISEKMTVIPNHWYLTGFSYKVPADSPVSWVLYRFHWYDDLNNQIGFSDFVGTDFNFPRDVWENFTGLNQVPELATQGELRIYFQSGVNGETDLPYGFWDDVSVFEKTIYVDGFD</sequence>